<dbReference type="OrthoDB" id="162894at2759"/>
<dbReference type="GO" id="GO:0005634">
    <property type="term" value="C:nucleus"/>
    <property type="evidence" value="ECO:0007669"/>
    <property type="project" value="TreeGrafter"/>
</dbReference>
<dbReference type="GO" id="GO:0005524">
    <property type="term" value="F:ATP binding"/>
    <property type="evidence" value="ECO:0007669"/>
    <property type="project" value="UniProtKB-KW"/>
</dbReference>
<evidence type="ECO:0000313" key="10">
    <source>
        <dbReference type="EMBL" id="KAH3682628.1"/>
    </source>
</evidence>
<dbReference type="AlphaFoldDB" id="A0A9P8Q275"/>
<dbReference type="InterPro" id="IPR050236">
    <property type="entry name" value="Ser_Thr_kinase_AGC"/>
</dbReference>
<comment type="catalytic activity">
    <reaction evidence="8">
        <text>L-seryl-[protein] + ATP = O-phospho-L-seryl-[protein] + ADP + H(+)</text>
        <dbReference type="Rhea" id="RHEA:17989"/>
        <dbReference type="Rhea" id="RHEA-COMP:9863"/>
        <dbReference type="Rhea" id="RHEA-COMP:11604"/>
        <dbReference type="ChEBI" id="CHEBI:15378"/>
        <dbReference type="ChEBI" id="CHEBI:29999"/>
        <dbReference type="ChEBI" id="CHEBI:30616"/>
        <dbReference type="ChEBI" id="CHEBI:83421"/>
        <dbReference type="ChEBI" id="CHEBI:456216"/>
        <dbReference type="EC" id="2.7.11.1"/>
    </reaction>
</comment>
<evidence type="ECO:0000256" key="7">
    <source>
        <dbReference type="ARBA" id="ARBA00047899"/>
    </source>
</evidence>
<dbReference type="GO" id="GO:0004674">
    <property type="term" value="F:protein serine/threonine kinase activity"/>
    <property type="evidence" value="ECO:0007669"/>
    <property type="project" value="UniProtKB-KW"/>
</dbReference>
<dbReference type="GO" id="GO:0005737">
    <property type="term" value="C:cytoplasm"/>
    <property type="evidence" value="ECO:0007669"/>
    <property type="project" value="TreeGrafter"/>
</dbReference>
<proteinExistence type="predicted"/>
<evidence type="ECO:0000256" key="2">
    <source>
        <dbReference type="ARBA" id="ARBA00022527"/>
    </source>
</evidence>
<dbReference type="EMBL" id="JAEUBG010003554">
    <property type="protein sequence ID" value="KAH3682628.1"/>
    <property type="molecule type" value="Genomic_DNA"/>
</dbReference>
<keyword evidence="5" id="KW-0418">Kinase</keyword>
<dbReference type="SUPFAM" id="SSF56112">
    <property type="entry name" value="Protein kinase-like (PK-like)"/>
    <property type="match status" value="1"/>
</dbReference>
<evidence type="ECO:0000256" key="8">
    <source>
        <dbReference type="ARBA" id="ARBA00048679"/>
    </source>
</evidence>
<dbReference type="GO" id="GO:0035556">
    <property type="term" value="P:intracellular signal transduction"/>
    <property type="evidence" value="ECO:0007669"/>
    <property type="project" value="TreeGrafter"/>
</dbReference>
<name>A0A9P8Q275_WICPI</name>
<feature type="domain" description="Protein kinase" evidence="9">
    <location>
        <begin position="1"/>
        <end position="163"/>
    </location>
</feature>
<keyword evidence="6" id="KW-0067">ATP-binding</keyword>
<keyword evidence="2" id="KW-0723">Serine/threonine-protein kinase</keyword>
<reference evidence="10" key="1">
    <citation type="journal article" date="2021" name="Open Biol.">
        <title>Shared evolutionary footprints suggest mitochondrial oxidative damage underlies multiple complex I losses in fungi.</title>
        <authorList>
            <person name="Schikora-Tamarit M.A."/>
            <person name="Marcet-Houben M."/>
            <person name="Nosek J."/>
            <person name="Gabaldon T."/>
        </authorList>
    </citation>
    <scope>NUCLEOTIDE SEQUENCE</scope>
    <source>
        <strain evidence="10">CBS2887</strain>
    </source>
</reference>
<keyword evidence="4" id="KW-0547">Nucleotide-binding</keyword>
<dbReference type="EC" id="2.7.11.1" evidence="1"/>
<keyword evidence="11" id="KW-1185">Reference proteome</keyword>
<dbReference type="PROSITE" id="PS50011">
    <property type="entry name" value="PROTEIN_KINASE_DOM"/>
    <property type="match status" value="1"/>
</dbReference>
<dbReference type="Proteomes" id="UP000774326">
    <property type="component" value="Unassembled WGS sequence"/>
</dbReference>
<evidence type="ECO:0000259" key="9">
    <source>
        <dbReference type="PROSITE" id="PS50011"/>
    </source>
</evidence>
<sequence>EELEAVTPGSANSSPLLRPLTRRSTMQPSFVINKEDTQTEITNYALFDPQHSAETRKFVGTPDYLAPETVAGIGQDEASDWWSIGCILFEFLFGVPPFAGNSPKQVFENILHGEIQWPNLPPEEFAEYCSPTVKDLIKRLLVKDPASRLGSGGSQEIMRHPYFNGINWDT</sequence>
<dbReference type="Pfam" id="PF00069">
    <property type="entry name" value="Pkinase"/>
    <property type="match status" value="1"/>
</dbReference>
<feature type="non-terminal residue" evidence="10">
    <location>
        <position position="1"/>
    </location>
</feature>
<comment type="catalytic activity">
    <reaction evidence="7">
        <text>L-threonyl-[protein] + ATP = O-phospho-L-threonyl-[protein] + ADP + H(+)</text>
        <dbReference type="Rhea" id="RHEA:46608"/>
        <dbReference type="Rhea" id="RHEA-COMP:11060"/>
        <dbReference type="Rhea" id="RHEA-COMP:11605"/>
        <dbReference type="ChEBI" id="CHEBI:15378"/>
        <dbReference type="ChEBI" id="CHEBI:30013"/>
        <dbReference type="ChEBI" id="CHEBI:30616"/>
        <dbReference type="ChEBI" id="CHEBI:61977"/>
        <dbReference type="ChEBI" id="CHEBI:456216"/>
        <dbReference type="EC" id="2.7.11.1"/>
    </reaction>
</comment>
<evidence type="ECO:0000256" key="3">
    <source>
        <dbReference type="ARBA" id="ARBA00022679"/>
    </source>
</evidence>
<feature type="non-terminal residue" evidence="10">
    <location>
        <position position="170"/>
    </location>
</feature>
<evidence type="ECO:0000256" key="5">
    <source>
        <dbReference type="ARBA" id="ARBA00022777"/>
    </source>
</evidence>
<dbReference type="PANTHER" id="PTHR24356">
    <property type="entry name" value="SERINE/THREONINE-PROTEIN KINASE"/>
    <property type="match status" value="1"/>
</dbReference>
<accession>A0A9P8Q275</accession>
<dbReference type="SMART" id="SM00220">
    <property type="entry name" value="S_TKc"/>
    <property type="match status" value="1"/>
</dbReference>
<evidence type="ECO:0000256" key="4">
    <source>
        <dbReference type="ARBA" id="ARBA00022741"/>
    </source>
</evidence>
<dbReference type="PANTHER" id="PTHR24356:SF1">
    <property type="entry name" value="SERINE_THREONINE-PROTEIN KINASE GREATWALL"/>
    <property type="match status" value="1"/>
</dbReference>
<dbReference type="Gene3D" id="1.10.510.10">
    <property type="entry name" value="Transferase(Phosphotransferase) domain 1"/>
    <property type="match status" value="1"/>
</dbReference>
<evidence type="ECO:0000313" key="11">
    <source>
        <dbReference type="Proteomes" id="UP000774326"/>
    </source>
</evidence>
<protein>
    <recommendedName>
        <fullName evidence="1">non-specific serine/threonine protein kinase</fullName>
        <ecNumber evidence="1">2.7.11.1</ecNumber>
    </recommendedName>
</protein>
<gene>
    <name evidence="10" type="ORF">WICPIJ_006404</name>
</gene>
<comment type="caution">
    <text evidence="10">The sequence shown here is derived from an EMBL/GenBank/DDBJ whole genome shotgun (WGS) entry which is preliminary data.</text>
</comment>
<dbReference type="InterPro" id="IPR000719">
    <property type="entry name" value="Prot_kinase_dom"/>
</dbReference>
<keyword evidence="3" id="KW-0808">Transferase</keyword>
<reference evidence="10" key="2">
    <citation type="submission" date="2021-01" db="EMBL/GenBank/DDBJ databases">
        <authorList>
            <person name="Schikora-Tamarit M.A."/>
        </authorList>
    </citation>
    <scope>NUCLEOTIDE SEQUENCE</scope>
    <source>
        <strain evidence="10">CBS2887</strain>
    </source>
</reference>
<evidence type="ECO:0000256" key="6">
    <source>
        <dbReference type="ARBA" id="ARBA00022840"/>
    </source>
</evidence>
<evidence type="ECO:0000256" key="1">
    <source>
        <dbReference type="ARBA" id="ARBA00012513"/>
    </source>
</evidence>
<organism evidence="10 11">
    <name type="scientific">Wickerhamomyces pijperi</name>
    <name type="common">Yeast</name>
    <name type="synonym">Pichia pijperi</name>
    <dbReference type="NCBI Taxonomy" id="599730"/>
    <lineage>
        <taxon>Eukaryota</taxon>
        <taxon>Fungi</taxon>
        <taxon>Dikarya</taxon>
        <taxon>Ascomycota</taxon>
        <taxon>Saccharomycotina</taxon>
        <taxon>Saccharomycetes</taxon>
        <taxon>Phaffomycetales</taxon>
        <taxon>Wickerhamomycetaceae</taxon>
        <taxon>Wickerhamomyces</taxon>
    </lineage>
</organism>
<dbReference type="InterPro" id="IPR011009">
    <property type="entry name" value="Kinase-like_dom_sf"/>
</dbReference>